<gene>
    <name evidence="2" type="ORF">FA13DRAFT_1618628</name>
</gene>
<protein>
    <recommendedName>
        <fullName evidence="1">Acyl-CoA thioesterase-like N-terminal HotDog domain-containing protein</fullName>
    </recommendedName>
</protein>
<dbReference type="OrthoDB" id="2532955at2759"/>
<reference evidence="2 3" key="1">
    <citation type="journal article" date="2019" name="Nat. Ecol. Evol.">
        <title>Megaphylogeny resolves global patterns of mushroom evolution.</title>
        <authorList>
            <person name="Varga T."/>
            <person name="Krizsan K."/>
            <person name="Foldi C."/>
            <person name="Dima B."/>
            <person name="Sanchez-Garcia M."/>
            <person name="Sanchez-Ramirez S."/>
            <person name="Szollosi G.J."/>
            <person name="Szarkandi J.G."/>
            <person name="Papp V."/>
            <person name="Albert L."/>
            <person name="Andreopoulos W."/>
            <person name="Angelini C."/>
            <person name="Antonin V."/>
            <person name="Barry K.W."/>
            <person name="Bougher N.L."/>
            <person name="Buchanan P."/>
            <person name="Buyck B."/>
            <person name="Bense V."/>
            <person name="Catcheside P."/>
            <person name="Chovatia M."/>
            <person name="Cooper J."/>
            <person name="Damon W."/>
            <person name="Desjardin D."/>
            <person name="Finy P."/>
            <person name="Geml J."/>
            <person name="Haridas S."/>
            <person name="Hughes K."/>
            <person name="Justo A."/>
            <person name="Karasinski D."/>
            <person name="Kautmanova I."/>
            <person name="Kiss B."/>
            <person name="Kocsube S."/>
            <person name="Kotiranta H."/>
            <person name="LaButti K.M."/>
            <person name="Lechner B.E."/>
            <person name="Liimatainen K."/>
            <person name="Lipzen A."/>
            <person name="Lukacs Z."/>
            <person name="Mihaltcheva S."/>
            <person name="Morgado L.N."/>
            <person name="Niskanen T."/>
            <person name="Noordeloos M.E."/>
            <person name="Ohm R.A."/>
            <person name="Ortiz-Santana B."/>
            <person name="Ovrebo C."/>
            <person name="Racz N."/>
            <person name="Riley R."/>
            <person name="Savchenko A."/>
            <person name="Shiryaev A."/>
            <person name="Soop K."/>
            <person name="Spirin V."/>
            <person name="Szebenyi C."/>
            <person name="Tomsovsky M."/>
            <person name="Tulloss R.E."/>
            <person name="Uehling J."/>
            <person name="Grigoriev I.V."/>
            <person name="Vagvolgyi C."/>
            <person name="Papp T."/>
            <person name="Martin F.M."/>
            <person name="Miettinen O."/>
            <person name="Hibbett D.S."/>
            <person name="Nagy L.G."/>
        </authorList>
    </citation>
    <scope>NUCLEOTIDE SEQUENCE [LARGE SCALE GENOMIC DNA]</scope>
    <source>
        <strain evidence="2 3">FP101781</strain>
    </source>
</reference>
<dbReference type="InterPro" id="IPR042171">
    <property type="entry name" value="Acyl-CoA_hotdog"/>
</dbReference>
<proteinExistence type="predicted"/>
<name>A0A4Y7U0V3_COPMI</name>
<dbReference type="Gene3D" id="2.40.160.210">
    <property type="entry name" value="Acyl-CoA thioesterase, double hotdog domain"/>
    <property type="match status" value="1"/>
</dbReference>
<dbReference type="SUPFAM" id="SSF54637">
    <property type="entry name" value="Thioesterase/thiol ester dehydrase-isomerase"/>
    <property type="match status" value="1"/>
</dbReference>
<dbReference type="EMBL" id="QPFP01000001">
    <property type="protein sequence ID" value="TEB40055.1"/>
    <property type="molecule type" value="Genomic_DNA"/>
</dbReference>
<organism evidence="2 3">
    <name type="scientific">Coprinellus micaceus</name>
    <name type="common">Glistening ink-cap mushroom</name>
    <name type="synonym">Coprinus micaceus</name>
    <dbReference type="NCBI Taxonomy" id="71717"/>
    <lineage>
        <taxon>Eukaryota</taxon>
        <taxon>Fungi</taxon>
        <taxon>Dikarya</taxon>
        <taxon>Basidiomycota</taxon>
        <taxon>Agaricomycotina</taxon>
        <taxon>Agaricomycetes</taxon>
        <taxon>Agaricomycetidae</taxon>
        <taxon>Agaricales</taxon>
        <taxon>Agaricineae</taxon>
        <taxon>Psathyrellaceae</taxon>
        <taxon>Coprinellus</taxon>
    </lineage>
</organism>
<dbReference type="AlphaFoldDB" id="A0A4Y7U0V3"/>
<dbReference type="InterPro" id="IPR052389">
    <property type="entry name" value="Sec_Metab_Biosynth-Assoc"/>
</dbReference>
<evidence type="ECO:0000259" key="1">
    <source>
        <dbReference type="Pfam" id="PF13622"/>
    </source>
</evidence>
<dbReference type="STRING" id="71717.A0A4Y7U0V3"/>
<dbReference type="Pfam" id="PF13622">
    <property type="entry name" value="4HBT_3"/>
    <property type="match status" value="1"/>
</dbReference>
<keyword evidence="3" id="KW-1185">Reference proteome</keyword>
<dbReference type="InterPro" id="IPR029069">
    <property type="entry name" value="HotDog_dom_sf"/>
</dbReference>
<evidence type="ECO:0000313" key="3">
    <source>
        <dbReference type="Proteomes" id="UP000298030"/>
    </source>
</evidence>
<dbReference type="PANTHER" id="PTHR38110:SF1">
    <property type="entry name" value="THIOESTERASE DOMAIN-CONTAINING PROTEIN"/>
    <property type="match status" value="1"/>
</dbReference>
<dbReference type="InterPro" id="IPR049449">
    <property type="entry name" value="TesB_ACOT8-like_N"/>
</dbReference>
<feature type="domain" description="Acyl-CoA thioesterase-like N-terminal HotDog" evidence="1">
    <location>
        <begin position="30"/>
        <end position="115"/>
    </location>
</feature>
<accession>A0A4Y7U0V3</accession>
<dbReference type="PANTHER" id="PTHR38110">
    <property type="entry name" value="CHROMOSOME 23, WHOLE GENOME SHOTGUN SEQUENCE"/>
    <property type="match status" value="1"/>
</dbReference>
<evidence type="ECO:0000313" key="2">
    <source>
        <dbReference type="EMBL" id="TEB40055.1"/>
    </source>
</evidence>
<sequence>MAPYNQAVSTVHPVAGNSSDHRKVYEGTLDPTWNIGSVPCGGYALALILQACIQYQASTTHIDPLHISAHFLRPTNPKIAFNVYVHTLKTGKGFSNLVAELYQEGTLRITSHAIFGANAASEPLNLTLQPPSPFARRYPLHTHPTHIKPTKQRGSLWSFRNHISWAYDMALTAKNKPDHPSRQVSSTSIGGDGLEWGGYLQFDTPTERLENAYIPFLVDMFLNTINLLPASERGGLQSGTSWFPTMTLAIDFKFPISLLDPAKHSQRTVGLYSQGKFINHPQGRHDVYVEVWTAPANVGEVKDGGVEEGWREEQICLAQATQMALTVPVAWNMKNGQDKAKDSEEKSRL</sequence>
<dbReference type="Proteomes" id="UP000298030">
    <property type="component" value="Unassembled WGS sequence"/>
</dbReference>
<comment type="caution">
    <text evidence="2">The sequence shown here is derived from an EMBL/GenBank/DDBJ whole genome shotgun (WGS) entry which is preliminary data.</text>
</comment>